<dbReference type="PROSITE" id="PS00674">
    <property type="entry name" value="AAA"/>
    <property type="match status" value="1"/>
</dbReference>
<keyword evidence="1" id="KW-0547">Nucleotide-binding</keyword>
<dbReference type="Gene3D" id="1.10.8.60">
    <property type="match status" value="1"/>
</dbReference>
<dbReference type="Gene3D" id="3.40.50.300">
    <property type="entry name" value="P-loop containing nucleotide triphosphate hydrolases"/>
    <property type="match status" value="1"/>
</dbReference>
<dbReference type="PANTHER" id="PTHR23077:SF9">
    <property type="entry name" value="PEROXISOMAL ATPASE PEX6"/>
    <property type="match status" value="1"/>
</dbReference>
<keyword evidence="4" id="KW-1185">Reference proteome</keyword>
<feature type="domain" description="AAA+ ATPase" evidence="2">
    <location>
        <begin position="167"/>
        <end position="313"/>
    </location>
</feature>
<dbReference type="Proteomes" id="UP001165060">
    <property type="component" value="Unassembled WGS sequence"/>
</dbReference>
<evidence type="ECO:0000313" key="3">
    <source>
        <dbReference type="EMBL" id="GMI33133.1"/>
    </source>
</evidence>
<dbReference type="EMBL" id="BRYB01003235">
    <property type="protein sequence ID" value="GMI33133.1"/>
    <property type="molecule type" value="Genomic_DNA"/>
</dbReference>
<dbReference type="InterPro" id="IPR003959">
    <property type="entry name" value="ATPase_AAA_core"/>
</dbReference>
<protein>
    <recommendedName>
        <fullName evidence="2">AAA+ ATPase domain-containing protein</fullName>
    </recommendedName>
</protein>
<dbReference type="InterPro" id="IPR050168">
    <property type="entry name" value="AAA_ATPase_domain"/>
</dbReference>
<dbReference type="InterPro" id="IPR003960">
    <property type="entry name" value="ATPase_AAA_CS"/>
</dbReference>
<sequence length="445" mass="47382">MHNNALSPELAQDKLAGLTSAMRAACAAAPCVVSVDVDGMQWTEQMSMTPFPSSIHQMALEIVGEATKAFPGVRVVFYSVNNNPTTNDLSGLKSRCFHTLTFDPPASAIPPAGAGAAAAAADPSPLYNIPNVQWDDIGGLSHVRASILEAVELPLKHPKLFASSSLRRSGILLFGPPGTGKTLVAKAVATECRLPFISVKGPELLDSYVGGSEKNVRDTFDGARKAAKASQSNSCVLFFDELDSLAPYRDGRGDGGGAMDRVVSMLLAELDNISSDTNDNVFVIAATNRPDLLDTSLLRPGRLEKLVYLGLAEGTEQIVGILTALCRKFTFEDGMSVAGAAEKVAEYIPPFLSGADLSAVASGGMDRAMARVIEQAEAEAAKTGVQVEEVLEGWDDERCVCVVRCADLISAAEEVVPSVSVAEQQEYLRLRDQFETTQRQQLTDK</sequence>
<dbReference type="InterPro" id="IPR003593">
    <property type="entry name" value="AAA+_ATPase"/>
</dbReference>
<organism evidence="3 4">
    <name type="scientific">Tetraparma gracilis</name>
    <dbReference type="NCBI Taxonomy" id="2962635"/>
    <lineage>
        <taxon>Eukaryota</taxon>
        <taxon>Sar</taxon>
        <taxon>Stramenopiles</taxon>
        <taxon>Ochrophyta</taxon>
        <taxon>Bolidophyceae</taxon>
        <taxon>Parmales</taxon>
        <taxon>Triparmaceae</taxon>
        <taxon>Tetraparma</taxon>
    </lineage>
</organism>
<dbReference type="SUPFAM" id="SSF52540">
    <property type="entry name" value="P-loop containing nucleoside triphosphate hydrolases"/>
    <property type="match status" value="1"/>
</dbReference>
<evidence type="ECO:0000256" key="1">
    <source>
        <dbReference type="RuleBase" id="RU003651"/>
    </source>
</evidence>
<evidence type="ECO:0000259" key="2">
    <source>
        <dbReference type="SMART" id="SM00382"/>
    </source>
</evidence>
<gene>
    <name evidence="3" type="ORF">TeGR_g13950</name>
</gene>
<dbReference type="SMART" id="SM00382">
    <property type="entry name" value="AAA"/>
    <property type="match status" value="1"/>
</dbReference>
<proteinExistence type="inferred from homology"/>
<dbReference type="InterPro" id="IPR027417">
    <property type="entry name" value="P-loop_NTPase"/>
</dbReference>
<reference evidence="3 4" key="1">
    <citation type="journal article" date="2023" name="Commun. Biol.">
        <title>Genome analysis of Parmales, the sister group of diatoms, reveals the evolutionary specialization of diatoms from phago-mixotrophs to photoautotrophs.</title>
        <authorList>
            <person name="Ban H."/>
            <person name="Sato S."/>
            <person name="Yoshikawa S."/>
            <person name="Yamada K."/>
            <person name="Nakamura Y."/>
            <person name="Ichinomiya M."/>
            <person name="Sato N."/>
            <person name="Blanc-Mathieu R."/>
            <person name="Endo H."/>
            <person name="Kuwata A."/>
            <person name="Ogata H."/>
        </authorList>
    </citation>
    <scope>NUCLEOTIDE SEQUENCE [LARGE SCALE GENOMIC DNA]</scope>
</reference>
<comment type="similarity">
    <text evidence="1">Belongs to the AAA ATPase family.</text>
</comment>
<name>A0ABQ6MTQ7_9STRA</name>
<dbReference type="PANTHER" id="PTHR23077">
    <property type="entry name" value="AAA-FAMILY ATPASE"/>
    <property type="match status" value="1"/>
</dbReference>
<accession>A0ABQ6MTQ7</accession>
<keyword evidence="1" id="KW-0067">ATP-binding</keyword>
<comment type="caution">
    <text evidence="3">The sequence shown here is derived from an EMBL/GenBank/DDBJ whole genome shotgun (WGS) entry which is preliminary data.</text>
</comment>
<evidence type="ECO:0000313" key="4">
    <source>
        <dbReference type="Proteomes" id="UP001165060"/>
    </source>
</evidence>
<dbReference type="Pfam" id="PF00004">
    <property type="entry name" value="AAA"/>
    <property type="match status" value="1"/>
</dbReference>